<dbReference type="Proteomes" id="UP001208570">
    <property type="component" value="Unassembled WGS sequence"/>
</dbReference>
<proteinExistence type="predicted"/>
<evidence type="ECO:0008006" key="3">
    <source>
        <dbReference type="Google" id="ProtNLM"/>
    </source>
</evidence>
<dbReference type="AlphaFoldDB" id="A0AAD9N7X6"/>
<accession>A0AAD9N7X6</accession>
<comment type="caution">
    <text evidence="1">The sequence shown here is derived from an EMBL/GenBank/DDBJ whole genome shotgun (WGS) entry which is preliminary data.</text>
</comment>
<protein>
    <recommendedName>
        <fullName evidence="3">DUF268 domain-containing protein</fullName>
    </recommendedName>
</protein>
<sequence>MAYRNHNVDYPPPRYPPDSLIQNFTMNGQMPIIQYLYFEPRPANSSPPTFNASYLDELITKVNEGVRVNTYAAGSCVEGTLNRRKGDITGKRGVVIGTVTPWLEAILLAYGASHVTTLEYSKLDLQHNQLEMLTPYEFADSYLNGEVNQFDFGATFSSLEHSGLGRYTDPLNPYGDLEAMAQAWCMIKPGGLFLLGIPCSRHGPGYIVWNAHRVYGKVRLRQMTTNWKVLQVVKCHDFHSLFVLQKPRWCANNSTY</sequence>
<gene>
    <name evidence="1" type="ORF">LSH36_193g15016</name>
</gene>
<name>A0AAD9N7X6_9ANNE</name>
<keyword evidence="2" id="KW-1185">Reference proteome</keyword>
<evidence type="ECO:0000313" key="1">
    <source>
        <dbReference type="EMBL" id="KAK2157389.1"/>
    </source>
</evidence>
<dbReference type="Pfam" id="PF03269">
    <property type="entry name" value="DUF268"/>
    <property type="match status" value="1"/>
</dbReference>
<reference evidence="1" key="1">
    <citation type="journal article" date="2023" name="Mol. Biol. Evol.">
        <title>Third-Generation Sequencing Reveals the Adaptive Role of the Epigenome in Three Deep-Sea Polychaetes.</title>
        <authorList>
            <person name="Perez M."/>
            <person name="Aroh O."/>
            <person name="Sun Y."/>
            <person name="Lan Y."/>
            <person name="Juniper S.K."/>
            <person name="Young C.R."/>
            <person name="Angers B."/>
            <person name="Qian P.Y."/>
        </authorList>
    </citation>
    <scope>NUCLEOTIDE SEQUENCE</scope>
    <source>
        <strain evidence="1">P08H-3</strain>
    </source>
</reference>
<evidence type="ECO:0000313" key="2">
    <source>
        <dbReference type="Proteomes" id="UP001208570"/>
    </source>
</evidence>
<dbReference type="InterPro" id="IPR004951">
    <property type="entry name" value="DUF268_CAE_spp"/>
</dbReference>
<organism evidence="1 2">
    <name type="scientific">Paralvinella palmiformis</name>
    <dbReference type="NCBI Taxonomy" id="53620"/>
    <lineage>
        <taxon>Eukaryota</taxon>
        <taxon>Metazoa</taxon>
        <taxon>Spiralia</taxon>
        <taxon>Lophotrochozoa</taxon>
        <taxon>Annelida</taxon>
        <taxon>Polychaeta</taxon>
        <taxon>Sedentaria</taxon>
        <taxon>Canalipalpata</taxon>
        <taxon>Terebellida</taxon>
        <taxon>Terebelliformia</taxon>
        <taxon>Alvinellidae</taxon>
        <taxon>Paralvinella</taxon>
    </lineage>
</organism>
<dbReference type="EMBL" id="JAODUP010000193">
    <property type="protein sequence ID" value="KAK2157389.1"/>
    <property type="molecule type" value="Genomic_DNA"/>
</dbReference>